<sequence length="106" mass="12125">MTQKDLDSIAKNGLIDHIRDGGIPPNNEYVAAFQQRWERFAEHRDAQKCGIATIMGEQCHVVKHDDTGIFLAFKVDSRESYTGYRLSLRQSSNHDKNNTIGKNYKN</sequence>
<dbReference type="EMBL" id="KC509520">
    <property type="protein sequence ID" value="AGH28393.1"/>
    <property type="molecule type" value="Genomic_DNA"/>
</dbReference>
<dbReference type="AlphaFoldDB" id="A0A023HBK4"/>
<name>A0A023HBK4_9STRA</name>
<dbReference type="RefSeq" id="YP_009028847.1">
    <property type="nucleotide sequence ID" value="NC_024080.1"/>
</dbReference>
<keyword evidence="1" id="KW-0150">Chloroplast</keyword>
<evidence type="ECO:0000313" key="1">
    <source>
        <dbReference type="EMBL" id="AGH28393.1"/>
    </source>
</evidence>
<protein>
    <submittedName>
        <fullName evidence="1">Uncharacterized protein</fullName>
    </submittedName>
</protein>
<proteinExistence type="predicted"/>
<geneLocation type="chloroplast" evidence="1"/>
<accession>A0A023HBK4</accession>
<keyword evidence="1" id="KW-0934">Plastid</keyword>
<gene>
    <name evidence="1" type="primary">orf106</name>
</gene>
<reference evidence="1" key="1">
    <citation type="journal article" date="2014" name="Genome Biol. Evol.">
        <title>Serial gene losses and foreign DNA underlie size and sequence variation in the plastid genomes of diatoms.</title>
        <authorList>
            <person name="Ruck E.C."/>
            <person name="Nakov T."/>
            <person name="Jansen R.K."/>
            <person name="Theriot E.C."/>
            <person name="Alverson A.J."/>
        </authorList>
    </citation>
    <scope>NUCLEOTIDE SEQUENCE</scope>
    <source>
        <strain evidence="1">Ccmp1717</strain>
    </source>
</reference>
<dbReference type="GeneID" id="19739753"/>
<organism evidence="1">
    <name type="scientific">Asterionellopsis glacialis</name>
    <dbReference type="NCBI Taxonomy" id="33640"/>
    <lineage>
        <taxon>Eukaryota</taxon>
        <taxon>Sar</taxon>
        <taxon>Stramenopiles</taxon>
        <taxon>Ochrophyta</taxon>
        <taxon>Bacillariophyta</taxon>
        <taxon>Fragilariophyceae</taxon>
        <taxon>Fragilariophycidae</taxon>
        <taxon>Fragilariales</taxon>
        <taxon>Fragilariaceae</taxon>
        <taxon>Asterionellopsis</taxon>
    </lineage>
</organism>